<evidence type="ECO:0000256" key="9">
    <source>
        <dbReference type="ARBA" id="ARBA00022723"/>
    </source>
</evidence>
<dbReference type="PROSITE" id="PS50109">
    <property type="entry name" value="HIS_KIN"/>
    <property type="match status" value="1"/>
</dbReference>
<dbReference type="Gene3D" id="1.20.5.1930">
    <property type="match status" value="1"/>
</dbReference>
<dbReference type="CDD" id="cd16917">
    <property type="entry name" value="HATPase_UhpB-NarQ-NarX-like"/>
    <property type="match status" value="1"/>
</dbReference>
<evidence type="ECO:0000313" key="21">
    <source>
        <dbReference type="EMBL" id="GAA5484309.1"/>
    </source>
</evidence>
<dbReference type="EMBL" id="BAABRI010000023">
    <property type="protein sequence ID" value="GAA5484309.1"/>
    <property type="molecule type" value="Genomic_DNA"/>
</dbReference>
<feature type="region of interest" description="Disordered" evidence="18">
    <location>
        <begin position="455"/>
        <end position="479"/>
    </location>
</feature>
<keyword evidence="11" id="KW-0418">Kinase</keyword>
<evidence type="ECO:0000256" key="7">
    <source>
        <dbReference type="ARBA" id="ARBA00022490"/>
    </source>
</evidence>
<dbReference type="Gene3D" id="2.60.40.10">
    <property type="entry name" value="Immunoglobulins"/>
    <property type="match status" value="1"/>
</dbReference>
<organism evidence="21 22">
    <name type="scientific">Haloferula sargassicola</name>
    <dbReference type="NCBI Taxonomy" id="490096"/>
    <lineage>
        <taxon>Bacteria</taxon>
        <taxon>Pseudomonadati</taxon>
        <taxon>Verrucomicrobiota</taxon>
        <taxon>Verrucomicrobiia</taxon>
        <taxon>Verrucomicrobiales</taxon>
        <taxon>Verrucomicrobiaceae</taxon>
        <taxon>Haloferula</taxon>
    </lineage>
</organism>
<dbReference type="InterPro" id="IPR006558">
    <property type="entry name" value="LamG-like"/>
</dbReference>
<dbReference type="InterPro" id="IPR013320">
    <property type="entry name" value="ConA-like_dom_sf"/>
</dbReference>
<evidence type="ECO:0000256" key="10">
    <source>
        <dbReference type="ARBA" id="ARBA00022729"/>
    </source>
</evidence>
<comment type="subcellular location">
    <subcellularLocation>
        <location evidence="3">Cytoplasm</location>
    </subcellularLocation>
</comment>
<keyword evidence="14" id="KW-0411">Iron-sulfur</keyword>
<evidence type="ECO:0000313" key="22">
    <source>
        <dbReference type="Proteomes" id="UP001476282"/>
    </source>
</evidence>
<keyword evidence="19" id="KW-1133">Transmembrane helix</keyword>
<keyword evidence="9" id="KW-0479">Metal-binding</keyword>
<dbReference type="Pfam" id="PF02518">
    <property type="entry name" value="HATPase_c"/>
    <property type="match status" value="1"/>
</dbReference>
<keyword evidence="6" id="KW-0004">4Fe-4S</keyword>
<evidence type="ECO:0000256" key="5">
    <source>
        <dbReference type="ARBA" id="ARBA00017322"/>
    </source>
</evidence>
<dbReference type="SUPFAM" id="SSF49899">
    <property type="entry name" value="Concanavalin A-like lectins/glucanases"/>
    <property type="match status" value="1"/>
</dbReference>
<evidence type="ECO:0000256" key="2">
    <source>
        <dbReference type="ARBA" id="ARBA00001966"/>
    </source>
</evidence>
<dbReference type="InterPro" id="IPR005467">
    <property type="entry name" value="His_kinase_dom"/>
</dbReference>
<evidence type="ECO:0000256" key="17">
    <source>
        <dbReference type="ARBA" id="ARBA00030800"/>
    </source>
</evidence>
<evidence type="ECO:0000256" key="11">
    <source>
        <dbReference type="ARBA" id="ARBA00022777"/>
    </source>
</evidence>
<keyword evidence="8" id="KW-0808">Transferase</keyword>
<accession>A0ABP9UY84</accession>
<keyword evidence="7" id="KW-0963">Cytoplasm</keyword>
<evidence type="ECO:0000256" key="12">
    <source>
        <dbReference type="ARBA" id="ARBA00023004"/>
    </source>
</evidence>
<keyword evidence="13" id="KW-0902">Two-component regulatory system</keyword>
<feature type="transmembrane region" description="Helical" evidence="19">
    <location>
        <begin position="587"/>
        <end position="606"/>
    </location>
</feature>
<dbReference type="SUPFAM" id="SSF55874">
    <property type="entry name" value="ATPase domain of HSP90 chaperone/DNA topoisomerase II/histidine kinase"/>
    <property type="match status" value="1"/>
</dbReference>
<evidence type="ECO:0000256" key="14">
    <source>
        <dbReference type="ARBA" id="ARBA00023014"/>
    </source>
</evidence>
<dbReference type="InterPro" id="IPR011712">
    <property type="entry name" value="Sig_transdc_His_kin_sub3_dim/P"/>
</dbReference>
<evidence type="ECO:0000256" key="4">
    <source>
        <dbReference type="ARBA" id="ARBA00012438"/>
    </source>
</evidence>
<dbReference type="EC" id="2.7.13.3" evidence="4"/>
<gene>
    <name evidence="21" type="ORF">Hsar01_03551</name>
</gene>
<comment type="cofactor">
    <cofactor evidence="2">
        <name>[4Fe-4S] cluster</name>
        <dbReference type="ChEBI" id="CHEBI:49883"/>
    </cofactor>
</comment>
<dbReference type="Pfam" id="PF13385">
    <property type="entry name" value="Laminin_G_3"/>
    <property type="match status" value="1"/>
</dbReference>
<keyword evidence="15" id="KW-1015">Disulfide bond</keyword>
<protein>
    <recommendedName>
        <fullName evidence="5">Oxygen sensor histidine kinase NreB</fullName>
        <ecNumber evidence="4">2.7.13.3</ecNumber>
    </recommendedName>
    <alternativeName>
        <fullName evidence="17">Nitrogen regulation protein B</fullName>
    </alternativeName>
</protein>
<dbReference type="InterPro" id="IPR003594">
    <property type="entry name" value="HATPase_dom"/>
</dbReference>
<sequence>MGGLLPMVTATRLFAETGAIRPYETDDSTLHLWHLDEAGPPFRDEGRRPFALRGLLNRAEAGEPSLAGMGESVTFHRNAGGARGTREFKGGILLAMPRLAAGSEDRVPDDFGVMGDDGAFTYEALVKFDLLPAESGTVALGVITMDGEQEERCFNFRVEKGGFLAFIPLASRGGALAAIPASGPHAIERGPWFHVAVTYDGNEGAPNNLTLYWTRLDSGETEAHLIGRGSMENDLPARTGDFAIGNEARSEFGIGEAEPFDGWIDEVRISSVARSPNDFLLTPPEKRGAREVPGGSSGADGQPQIRLTGLRMDGEPWNAGEPGVVLPPGPHRLDFDFEVRQSGQRALEVLTRMKGGDERWRDNSPGMVMVCEVLDREESVLSVVQFPLSGASRGWRTTLEDSQLVLRNEPLQVPDGGTALRLTLSSGADDTTGVVVCDDLRVLYRRPDGRAEELWGNSGFSEGERLDEPDGVPKGWSRSGSAPTIGRLVTMGDNPSLALIDGDQAASGAWSRTEPLPDFPVGGVTLLLQWREVYNVIGGNIRRVTFPRVPAGEYAFEVAASTVDDVPLTDHFLFPVRIRTPFWSRPWFWALVVALVATSIAVGVIGDLRRRAERRLAALEIKNALASDRARIARDMHDDLGTRITLMTMNAALAQRAQQNDPPQVVRHLGNLSRSARELVESMESLVWSVDPANDSLDQFAERVTRMVEEVFQDSGVRATVDVPLVLPDWPLKAAARHHLVFAVKEALHNVLRHAGPCDATLSLKLSGSHLMVEIEDRGVGFDPSVDGRGNGLGNLKHRLERIGGTCIIESGHGRGTKVSMGCPLAELLRNPDDAK</sequence>
<comment type="caution">
    <text evidence="21">The sequence shown here is derived from an EMBL/GenBank/DDBJ whole genome shotgun (WGS) entry which is preliminary data.</text>
</comment>
<evidence type="ECO:0000256" key="13">
    <source>
        <dbReference type="ARBA" id="ARBA00023012"/>
    </source>
</evidence>
<evidence type="ECO:0000256" key="3">
    <source>
        <dbReference type="ARBA" id="ARBA00004496"/>
    </source>
</evidence>
<keyword evidence="19" id="KW-0472">Membrane</keyword>
<name>A0ABP9UY84_9BACT</name>
<dbReference type="Pfam" id="PF07730">
    <property type="entry name" value="HisKA_3"/>
    <property type="match status" value="1"/>
</dbReference>
<keyword evidence="22" id="KW-1185">Reference proteome</keyword>
<evidence type="ECO:0000259" key="20">
    <source>
        <dbReference type="PROSITE" id="PS50109"/>
    </source>
</evidence>
<feature type="region of interest" description="Disordered" evidence="18">
    <location>
        <begin position="278"/>
        <end position="304"/>
    </location>
</feature>
<evidence type="ECO:0000256" key="1">
    <source>
        <dbReference type="ARBA" id="ARBA00000085"/>
    </source>
</evidence>
<dbReference type="Gene3D" id="2.60.120.200">
    <property type="match status" value="1"/>
</dbReference>
<dbReference type="SMART" id="SM00387">
    <property type="entry name" value="HATPase_c"/>
    <property type="match status" value="1"/>
</dbReference>
<evidence type="ECO:0000256" key="16">
    <source>
        <dbReference type="ARBA" id="ARBA00024827"/>
    </source>
</evidence>
<comment type="catalytic activity">
    <reaction evidence="1">
        <text>ATP + protein L-histidine = ADP + protein N-phospho-L-histidine.</text>
        <dbReference type="EC" id="2.7.13.3"/>
    </reaction>
</comment>
<dbReference type="InterPro" id="IPR013783">
    <property type="entry name" value="Ig-like_fold"/>
</dbReference>
<dbReference type="InterPro" id="IPR036890">
    <property type="entry name" value="HATPase_C_sf"/>
</dbReference>
<evidence type="ECO:0000256" key="15">
    <source>
        <dbReference type="ARBA" id="ARBA00023157"/>
    </source>
</evidence>
<dbReference type="PRINTS" id="PR00344">
    <property type="entry name" value="BCTRLSENSOR"/>
</dbReference>
<feature type="domain" description="Histidine kinase" evidence="20">
    <location>
        <begin position="635"/>
        <end position="827"/>
    </location>
</feature>
<dbReference type="PANTHER" id="PTHR24421">
    <property type="entry name" value="NITRATE/NITRITE SENSOR PROTEIN NARX-RELATED"/>
    <property type="match status" value="1"/>
</dbReference>
<evidence type="ECO:0000256" key="18">
    <source>
        <dbReference type="SAM" id="MobiDB-lite"/>
    </source>
</evidence>
<evidence type="ECO:0000256" key="8">
    <source>
        <dbReference type="ARBA" id="ARBA00022679"/>
    </source>
</evidence>
<keyword evidence="12" id="KW-0408">Iron</keyword>
<dbReference type="Proteomes" id="UP001476282">
    <property type="component" value="Unassembled WGS sequence"/>
</dbReference>
<dbReference type="InterPro" id="IPR004358">
    <property type="entry name" value="Sig_transdc_His_kin-like_C"/>
</dbReference>
<dbReference type="SMART" id="SM00560">
    <property type="entry name" value="LamGL"/>
    <property type="match status" value="1"/>
</dbReference>
<evidence type="ECO:0000256" key="19">
    <source>
        <dbReference type="SAM" id="Phobius"/>
    </source>
</evidence>
<dbReference type="Gene3D" id="3.30.565.10">
    <property type="entry name" value="Histidine kinase-like ATPase, C-terminal domain"/>
    <property type="match status" value="1"/>
</dbReference>
<keyword evidence="19" id="KW-0812">Transmembrane</keyword>
<comment type="function">
    <text evidence="16">Member of the two-component regulatory system NreB/NreC involved in the control of dissimilatory nitrate/nitrite reduction in response to oxygen. NreB functions as a direct oxygen sensor histidine kinase which is autophosphorylated, in the absence of oxygen, probably at the conserved histidine residue, and transfers its phosphate group probably to a conserved aspartate residue of NreC. NreB/NreC activates the expression of the nitrate (narGHJI) and nitrite (nir) reductase operons, as well as the putative nitrate transporter gene narT.</text>
</comment>
<evidence type="ECO:0000256" key="6">
    <source>
        <dbReference type="ARBA" id="ARBA00022485"/>
    </source>
</evidence>
<reference evidence="21 22" key="1">
    <citation type="submission" date="2024-02" db="EMBL/GenBank/DDBJ databases">
        <title>Haloferula sargassicola NBRC 104335.</title>
        <authorList>
            <person name="Ichikawa N."/>
            <person name="Katano-Makiyama Y."/>
            <person name="Hidaka K."/>
        </authorList>
    </citation>
    <scope>NUCLEOTIDE SEQUENCE [LARGE SCALE GENOMIC DNA]</scope>
    <source>
        <strain evidence="21 22">NBRC 104335</strain>
    </source>
</reference>
<keyword evidence="10" id="KW-0732">Signal</keyword>
<proteinExistence type="predicted"/>
<dbReference type="InterPro" id="IPR050482">
    <property type="entry name" value="Sensor_HK_TwoCompSys"/>
</dbReference>